<dbReference type="Proteomes" id="UP000256686">
    <property type="component" value="Unassembled WGS sequence"/>
</dbReference>
<dbReference type="AlphaFoldDB" id="A0A3D9C550"/>
<comment type="caution">
    <text evidence="2">The sequence shown here is derived from an EMBL/GenBank/DDBJ whole genome shotgun (WGS) entry which is preliminary data.</text>
</comment>
<organism evidence="2 3">
    <name type="scientific">Chryseobacterium pennae</name>
    <dbReference type="NCBI Taxonomy" id="2258962"/>
    <lineage>
        <taxon>Bacteria</taxon>
        <taxon>Pseudomonadati</taxon>
        <taxon>Bacteroidota</taxon>
        <taxon>Flavobacteriia</taxon>
        <taxon>Flavobacteriales</taxon>
        <taxon>Weeksellaceae</taxon>
        <taxon>Chryseobacterium group</taxon>
        <taxon>Chryseobacterium</taxon>
    </lineage>
</organism>
<evidence type="ECO:0000313" key="2">
    <source>
        <dbReference type="EMBL" id="REC60662.1"/>
    </source>
</evidence>
<reference evidence="3" key="1">
    <citation type="submission" date="2018-06" db="EMBL/GenBank/DDBJ databases">
        <authorList>
            <person name="Lum Nde A."/>
            <person name="Hugo C."/>
        </authorList>
    </citation>
    <scope>NUCLEOTIDE SEQUENCE [LARGE SCALE GENOMIC DNA]</scope>
    <source>
        <strain evidence="3">1_F178</strain>
    </source>
</reference>
<accession>A0A3D9C550</accession>
<evidence type="ECO:0000313" key="3">
    <source>
        <dbReference type="Proteomes" id="UP000256686"/>
    </source>
</evidence>
<evidence type="ECO:0000259" key="1">
    <source>
        <dbReference type="PROSITE" id="PS51781"/>
    </source>
</evidence>
<sequence>MKNILSIFIFVISITCASQHKESSEKNKISLRQLSNETKRSSFKTYVNNEDYFIKTIDVNKDGITDKIVSHKPYQGEDLFIFLGNQQGKYTLALETRNFSEDGGNIIGNIIPIFNEKGFTVKTYFPDRGYYEKEYNVIMQNNTWLLRNIIYKTMSDISQDAVMYICDIPQNINIQKSGWTDRITPIPEEKVRAKKCRTEKIQNTAYFIQDPDGYTNLRKDKSITSQVLQKIKSGEQIEVTDQNGDWWFVTSQEGKKGYVHKSRIQSK</sequence>
<name>A0A3D9C550_9FLAO</name>
<proteinExistence type="predicted"/>
<dbReference type="Gene3D" id="2.30.30.40">
    <property type="entry name" value="SH3 Domains"/>
    <property type="match status" value="1"/>
</dbReference>
<dbReference type="PROSITE" id="PS51781">
    <property type="entry name" value="SH3B"/>
    <property type="match status" value="1"/>
</dbReference>
<dbReference type="SMART" id="SM00287">
    <property type="entry name" value="SH3b"/>
    <property type="match status" value="1"/>
</dbReference>
<dbReference type="CDD" id="cd00174">
    <property type="entry name" value="SH3"/>
    <property type="match status" value="1"/>
</dbReference>
<dbReference type="EMBL" id="QNVT01000022">
    <property type="protein sequence ID" value="REC60662.1"/>
    <property type="molecule type" value="Genomic_DNA"/>
</dbReference>
<dbReference type="RefSeq" id="WP_115972451.1">
    <property type="nucleotide sequence ID" value="NZ_QNVT01000022.1"/>
</dbReference>
<dbReference type="Pfam" id="PF08239">
    <property type="entry name" value="SH3_3"/>
    <property type="match status" value="1"/>
</dbReference>
<feature type="domain" description="SH3b" evidence="1">
    <location>
        <begin position="202"/>
        <end position="267"/>
    </location>
</feature>
<gene>
    <name evidence="2" type="ORF">DRF65_19660</name>
</gene>
<dbReference type="InterPro" id="IPR003646">
    <property type="entry name" value="SH3-like_bac-type"/>
</dbReference>
<protein>
    <recommendedName>
        <fullName evidence="1">SH3b domain-containing protein</fullName>
    </recommendedName>
</protein>
<keyword evidence="3" id="KW-1185">Reference proteome</keyword>